<proteinExistence type="predicted"/>
<dbReference type="SUPFAM" id="SSF46689">
    <property type="entry name" value="Homeodomain-like"/>
    <property type="match status" value="1"/>
</dbReference>
<feature type="domain" description="HTH tetR-type" evidence="3">
    <location>
        <begin position="13"/>
        <end position="73"/>
    </location>
</feature>
<evidence type="ECO:0000259" key="3">
    <source>
        <dbReference type="PROSITE" id="PS50977"/>
    </source>
</evidence>
<gene>
    <name evidence="4" type="ORF">FGKAn22_07040</name>
</gene>
<dbReference type="InterPro" id="IPR001647">
    <property type="entry name" value="HTH_TetR"/>
</dbReference>
<dbReference type="PANTHER" id="PTHR43479">
    <property type="entry name" value="ACREF/ENVCD OPERON REPRESSOR-RELATED"/>
    <property type="match status" value="1"/>
</dbReference>
<evidence type="ECO:0000256" key="1">
    <source>
        <dbReference type="ARBA" id="ARBA00023125"/>
    </source>
</evidence>
<dbReference type="KEGG" id="fku:FGKAn22_07040"/>
<dbReference type="GO" id="GO:0003677">
    <property type="term" value="F:DNA binding"/>
    <property type="evidence" value="ECO:0007669"/>
    <property type="project" value="UniProtKB-UniRule"/>
</dbReference>
<sequence>MADETQSIDRRVQRTRRSLRDALISLLVERGWDDINIQELCERADVGRSTFYMHFQSKDQLLVSGFDDLRAALRAQAVIANTGASGSLPFVRGLIEHAYEQRILFRAIIGRRSGHAVQKRFREMVSQLVEEDVAHLVAAGWRRDAGVSYIAGALVELLAWWVDAVNGCAMDDVEQLFNELTLPVIRQLEGR</sequence>
<dbReference type="Gene3D" id="1.10.357.10">
    <property type="entry name" value="Tetracycline Repressor, domain 2"/>
    <property type="match status" value="1"/>
</dbReference>
<dbReference type="RefSeq" id="WP_212786614.1">
    <property type="nucleotide sequence ID" value="NZ_AP019536.1"/>
</dbReference>
<keyword evidence="1 2" id="KW-0238">DNA-binding</keyword>
<dbReference type="InterPro" id="IPR009057">
    <property type="entry name" value="Homeodomain-like_sf"/>
</dbReference>
<evidence type="ECO:0000313" key="5">
    <source>
        <dbReference type="Proteomes" id="UP001319121"/>
    </source>
</evidence>
<dbReference type="PANTHER" id="PTHR43479:SF7">
    <property type="entry name" value="TETR-FAMILY TRANSCRIPTIONAL REGULATOR"/>
    <property type="match status" value="1"/>
</dbReference>
<dbReference type="Proteomes" id="UP001319121">
    <property type="component" value="Chromosome"/>
</dbReference>
<dbReference type="PRINTS" id="PR00455">
    <property type="entry name" value="HTHTETR"/>
</dbReference>
<reference evidence="4 5" key="1">
    <citation type="submission" date="2019-03" db="EMBL/GenBank/DDBJ databases">
        <title>Complete genome sequence of Ferrigenium kumadai strain An22, a microaerophilic iron-oxidizing bacterium isolated from a paddy field soil.</title>
        <authorList>
            <person name="Watanabe T."/>
            <person name="Asakawa S."/>
        </authorList>
    </citation>
    <scope>NUCLEOTIDE SEQUENCE [LARGE SCALE GENOMIC DNA]</scope>
    <source>
        <strain evidence="4 5">An22</strain>
    </source>
</reference>
<dbReference type="PROSITE" id="PS50977">
    <property type="entry name" value="HTH_TETR_2"/>
    <property type="match status" value="1"/>
</dbReference>
<accession>A0AAN1SYN9</accession>
<keyword evidence="5" id="KW-1185">Reference proteome</keyword>
<dbReference type="AlphaFoldDB" id="A0AAN1SYN9"/>
<evidence type="ECO:0000313" key="4">
    <source>
        <dbReference type="EMBL" id="BBI99011.1"/>
    </source>
</evidence>
<protein>
    <submittedName>
        <fullName evidence="4">TetR family transcriptional regulator</fullName>
    </submittedName>
</protein>
<dbReference type="InterPro" id="IPR050624">
    <property type="entry name" value="HTH-type_Tx_Regulator"/>
</dbReference>
<name>A0AAN1SYN9_9PROT</name>
<organism evidence="4 5">
    <name type="scientific">Ferrigenium kumadai</name>
    <dbReference type="NCBI Taxonomy" id="1682490"/>
    <lineage>
        <taxon>Bacteria</taxon>
        <taxon>Pseudomonadati</taxon>
        <taxon>Pseudomonadota</taxon>
        <taxon>Betaproteobacteria</taxon>
        <taxon>Nitrosomonadales</taxon>
        <taxon>Gallionellaceae</taxon>
        <taxon>Ferrigenium</taxon>
    </lineage>
</organism>
<feature type="DNA-binding region" description="H-T-H motif" evidence="2">
    <location>
        <begin position="36"/>
        <end position="55"/>
    </location>
</feature>
<dbReference type="Pfam" id="PF00440">
    <property type="entry name" value="TetR_N"/>
    <property type="match status" value="1"/>
</dbReference>
<dbReference type="EMBL" id="AP019536">
    <property type="protein sequence ID" value="BBI99011.1"/>
    <property type="molecule type" value="Genomic_DNA"/>
</dbReference>
<evidence type="ECO:0000256" key="2">
    <source>
        <dbReference type="PROSITE-ProRule" id="PRU00335"/>
    </source>
</evidence>